<organism evidence="1 2">
    <name type="scientific">Mythimna loreyi</name>
    <dbReference type="NCBI Taxonomy" id="667449"/>
    <lineage>
        <taxon>Eukaryota</taxon>
        <taxon>Metazoa</taxon>
        <taxon>Ecdysozoa</taxon>
        <taxon>Arthropoda</taxon>
        <taxon>Hexapoda</taxon>
        <taxon>Insecta</taxon>
        <taxon>Pterygota</taxon>
        <taxon>Neoptera</taxon>
        <taxon>Endopterygota</taxon>
        <taxon>Lepidoptera</taxon>
        <taxon>Glossata</taxon>
        <taxon>Ditrysia</taxon>
        <taxon>Noctuoidea</taxon>
        <taxon>Noctuidae</taxon>
        <taxon>Noctuinae</taxon>
        <taxon>Hadenini</taxon>
        <taxon>Mythimna</taxon>
    </lineage>
</organism>
<comment type="caution">
    <text evidence="1">The sequence shown here is derived from an EMBL/GenBank/DDBJ whole genome shotgun (WGS) entry which is preliminary data.</text>
</comment>
<dbReference type="EMBL" id="CM056783">
    <property type="protein sequence ID" value="KAJ8726896.1"/>
    <property type="molecule type" value="Genomic_DNA"/>
</dbReference>
<accession>A0ACC2QZF1</accession>
<keyword evidence="2" id="KW-1185">Reference proteome</keyword>
<evidence type="ECO:0000313" key="2">
    <source>
        <dbReference type="Proteomes" id="UP001231649"/>
    </source>
</evidence>
<protein>
    <submittedName>
        <fullName evidence="1">Uncharacterized protein</fullName>
    </submittedName>
</protein>
<sequence length="561" mass="64047">MLISYLIVLTLSIFQVDAKGAIYLTTKNGTFPISLTSLKSPDGGTAAHTPGILSATAKTLSHNTSETRDYWDTSDMLLSNYINGSYDELNAFTLKQNAKRSINDAVSKNITSVLENLLKNYENSQLPTHGKGYPTVVQTNILIRSMGPVSELDMDYSMDCYFRQYWRDTRLSFLGPIRSLSLSIKMLERIWRPDTYFYNGKHSYVHTITVPNKLLRISQHGDILYSMRLTIKAKCPMELRNFPMDRQSCPLILGSYAYSNQQLVYQWQNSQSVNFVPGMTLSQFDLISFPYRNFTFTRREGEFSVLQVSFNLQRHTGYFLIQVYVPCILIVVLSWVSFWIHREATSDRVGLGITTVLTLSTISLDSRTDLPKVRYATALDWFLLMSFFYCIATLLEFAGVHYFTKVGSGEIVIDDAEWEELIEEVGGDAFAARQLAVRRRSSVRSTTNFSFTLPAQSNPEESGGGGPAVRLTMERTTQTERRVPRWRQLLYCLAGDDRYRRQRQVEAGSRGHINSVSHIDRAARVMFPASFALLNLFYWMVYAFSNDDFAWSDNPMNTLSH</sequence>
<dbReference type="Proteomes" id="UP001231649">
    <property type="component" value="Chromosome 7"/>
</dbReference>
<reference evidence="1" key="1">
    <citation type="submission" date="2023-03" db="EMBL/GenBank/DDBJ databases">
        <title>Chromosome-level genomes of two armyworms, Mythimna separata and Mythimna loreyi, provide insights into the biosynthesis and reception of sex pheromones.</title>
        <authorList>
            <person name="Zhao H."/>
        </authorList>
    </citation>
    <scope>NUCLEOTIDE SEQUENCE</scope>
    <source>
        <strain evidence="1">BeijingLab</strain>
    </source>
</reference>
<proteinExistence type="predicted"/>
<gene>
    <name evidence="1" type="ORF">PYW08_015293</name>
</gene>
<name>A0ACC2QZF1_9NEOP</name>
<evidence type="ECO:0000313" key="1">
    <source>
        <dbReference type="EMBL" id="KAJ8726896.1"/>
    </source>
</evidence>